<reference evidence="3" key="1">
    <citation type="submission" date="2014-11" db="EMBL/GenBank/DDBJ databases">
        <authorList>
            <person name="Otto D Thomas"/>
            <person name="Naeem Raeece"/>
        </authorList>
    </citation>
    <scope>NUCLEOTIDE SEQUENCE</scope>
</reference>
<dbReference type="Pfam" id="PF18716">
    <property type="entry name" value="VATC"/>
    <property type="match status" value="1"/>
</dbReference>
<dbReference type="AlphaFoldDB" id="A0A0G4FTK9"/>
<dbReference type="Gene3D" id="3.20.20.140">
    <property type="entry name" value="Metal-dependent hydrolases"/>
    <property type="match status" value="1"/>
</dbReference>
<feature type="signal peptide" evidence="1">
    <location>
        <begin position="1"/>
        <end position="16"/>
    </location>
</feature>
<dbReference type="InterPro" id="IPR041540">
    <property type="entry name" value="VATC"/>
</dbReference>
<accession>A0A0G4FTK9</accession>
<name>A0A0G4FTK9_9ALVE</name>
<gene>
    <name evidence="3" type="ORF">Cvel_3741</name>
</gene>
<evidence type="ECO:0000259" key="2">
    <source>
        <dbReference type="Pfam" id="PF18716"/>
    </source>
</evidence>
<keyword evidence="1" id="KW-0732">Signal</keyword>
<feature type="domain" description="Vms1-associating treble clef" evidence="2">
    <location>
        <begin position="402"/>
        <end position="440"/>
    </location>
</feature>
<evidence type="ECO:0000313" key="3">
    <source>
        <dbReference type="EMBL" id="CEM18280.1"/>
    </source>
</evidence>
<feature type="chain" id="PRO_5005189047" description="Vms1-associating treble clef domain-containing protein" evidence="1">
    <location>
        <begin position="17"/>
        <end position="447"/>
    </location>
</feature>
<evidence type="ECO:0000256" key="1">
    <source>
        <dbReference type="SAM" id="SignalP"/>
    </source>
</evidence>
<sequence length="447" mass="48560">MIRILILLSSLMQSFGATGDALTLERRSQVVLQPRKFLSNLNLQAADAEVEIQHLKKAAGRNEIVIMDTTPLSFQRNPAGLVKLSKSSGVKVLCCASPPSSVLVEIEQMKSEADTVGGSEKERSQTQRRIEEATKQVECEVRIGISGTRPAVYAGALGGFLVGSGKEPSAAGAPLSSQEEIALEICGRASLRLGGAPVIVFLHAPTKGCVSRVLDILGEAGARADRVALFNVCGAASVSGVAELKEEALAASVVLERGAFLGFTCSGFDGSGCGRTSVKGWEDREVMNPLHNPQNLVALLRLLMVDPALKERVRTQLLLSPGIRLKSDLRRWGGMGMSFVFTLLDNVFEGLETGTGGDMEGGGWSMDAKIAFRALIFSENPIRLLSFPWKPPESVAIEVDRFSCWWCGTEKRVDEERYSKYDFEYCGLDCLEDHRKTGFSRQTQKER</sequence>
<dbReference type="EMBL" id="CDMZ01000628">
    <property type="protein sequence ID" value="CEM18280.1"/>
    <property type="molecule type" value="Genomic_DNA"/>
</dbReference>
<protein>
    <recommendedName>
        <fullName evidence="2">Vms1-associating treble clef domain-containing protein</fullName>
    </recommendedName>
</protein>
<organism evidence="3">
    <name type="scientific">Chromera velia CCMP2878</name>
    <dbReference type="NCBI Taxonomy" id="1169474"/>
    <lineage>
        <taxon>Eukaryota</taxon>
        <taxon>Sar</taxon>
        <taxon>Alveolata</taxon>
        <taxon>Colpodellida</taxon>
        <taxon>Chromeraceae</taxon>
        <taxon>Chromera</taxon>
    </lineage>
</organism>
<dbReference type="VEuPathDB" id="CryptoDB:Cvel_3741"/>
<proteinExistence type="predicted"/>